<dbReference type="InterPro" id="IPR033556">
    <property type="entry name" value="PLA"/>
</dbReference>
<organism evidence="7">
    <name type="scientific">Ipomoea nil</name>
    <name type="common">Japanese morning glory</name>
    <name type="synonym">Pharbitis nil</name>
    <dbReference type="NCBI Taxonomy" id="35883"/>
    <lineage>
        <taxon>Eukaryota</taxon>
        <taxon>Viridiplantae</taxon>
        <taxon>Streptophyta</taxon>
        <taxon>Embryophyta</taxon>
        <taxon>Tracheophyta</taxon>
        <taxon>Spermatophyta</taxon>
        <taxon>Magnoliopsida</taxon>
        <taxon>eudicotyledons</taxon>
        <taxon>Gunneridae</taxon>
        <taxon>Pentapetalae</taxon>
        <taxon>asterids</taxon>
        <taxon>lamiids</taxon>
        <taxon>Solanales</taxon>
        <taxon>Convolvulaceae</taxon>
        <taxon>Ipomoeeae</taxon>
        <taxon>Ipomoea</taxon>
    </lineage>
</organism>
<dbReference type="EMBL" id="U55867">
    <property type="protein sequence ID" value="AAB07724.1"/>
    <property type="molecule type" value="mRNA"/>
</dbReference>
<evidence type="ECO:0000256" key="4">
    <source>
        <dbReference type="ARBA" id="ARBA00023098"/>
    </source>
</evidence>
<evidence type="ECO:0000259" key="6">
    <source>
        <dbReference type="Pfam" id="PF01764"/>
    </source>
</evidence>
<dbReference type="GO" id="GO:0016042">
    <property type="term" value="P:lipid catabolic process"/>
    <property type="evidence" value="ECO:0007669"/>
    <property type="project" value="UniProtKB-UniRule"/>
</dbReference>
<dbReference type="InterPro" id="IPR002921">
    <property type="entry name" value="Fungal_lipase-type"/>
</dbReference>
<dbReference type="CDD" id="cd00519">
    <property type="entry name" value="Lipase_3"/>
    <property type="match status" value="1"/>
</dbReference>
<comment type="function">
    <text evidence="5">Acylhydrolase that catalyzes the hydrolysis of phospholipids at the sn-1 position.</text>
</comment>
<dbReference type="Gene3D" id="3.40.50.1820">
    <property type="entry name" value="alpha/beta hydrolase"/>
    <property type="match status" value="1"/>
</dbReference>
<dbReference type="PANTHER" id="PTHR31828:SF1">
    <property type="entry name" value="PHOSPHOLIPASE A1-IIGAMMA"/>
    <property type="match status" value="1"/>
</dbReference>
<evidence type="ECO:0000256" key="3">
    <source>
        <dbReference type="ARBA" id="ARBA00022963"/>
    </source>
</evidence>
<keyword evidence="4 5" id="KW-0443">Lipid metabolism</keyword>
<feature type="domain" description="Fungal lipase-type" evidence="6">
    <location>
        <begin position="136"/>
        <end position="289"/>
    </location>
</feature>
<accession>Q96470</accession>
<keyword evidence="3 5" id="KW-0442">Lipid degradation</keyword>
<evidence type="ECO:0000313" key="7">
    <source>
        <dbReference type="EMBL" id="AAB07724.1"/>
    </source>
</evidence>
<keyword evidence="2 5" id="KW-0378">Hydrolase</keyword>
<sequence>MSGIAKRWKVLSGSDNWEGLLEPLDSDLRRYLIHYGTMVSPATDSFINEAASKNVGLPRYARRNLLANCGLVKGNPFKYEVTKYFYAPSTIPLPDEGYNVRATRADAVLKESNWNGYVAVATDEGKVALGRRDILIVWRGTIRKSEWNENLTFWFVKAPLFFGQNSDPLVHKGWYDMYTTINQDSQLNEKSARDQIREEVARLVELYKDEDISITVTGHSLGSSMATLNAVDLAANPINNNKNILVTAFLYASPKVGDENFKNVISNQQNLRALRISDVNDIVTAVPPFGWKEGDNTAILYGDVGVGLVIDSKKSHYLKPDFPNLSTHDLMLYMHAIDGYQGSQGGFERQEDFDLAKVNKYGDYLKAEYPIPIGWFNIKDKGMVQQDDGNYILDDHEVDKTF</sequence>
<proteinExistence type="evidence at transcript level"/>
<dbReference type="GO" id="GO:0005737">
    <property type="term" value="C:cytoplasm"/>
    <property type="evidence" value="ECO:0007669"/>
    <property type="project" value="UniProtKB-ARBA"/>
</dbReference>
<dbReference type="PANTHER" id="PTHR31828">
    <property type="entry name" value="PHOSPHOLIPASE A1-IIGAMMA"/>
    <property type="match status" value="1"/>
</dbReference>
<reference evidence="7" key="1">
    <citation type="submission" date="1996-04" db="EMBL/GenBank/DDBJ databases">
        <title>Cloning of a cDNA encoding the conserved catalytic motif of lipase from Pharbitis nil.</title>
        <authorList>
            <person name="Abe H."/>
        </authorList>
    </citation>
    <scope>NUCLEOTIDE SEQUENCE</scope>
    <source>
        <strain evidence="7">Violet</strain>
    </source>
</reference>
<dbReference type="GO" id="GO:0008970">
    <property type="term" value="F:phospholipase A1 activity"/>
    <property type="evidence" value="ECO:0007669"/>
    <property type="project" value="UniProtKB-UniRule"/>
</dbReference>
<dbReference type="FunFam" id="3.40.50.1820:FF:000065">
    <property type="entry name" value="Phospholipase A1-II 3"/>
    <property type="match status" value="1"/>
</dbReference>
<protein>
    <recommendedName>
        <fullName evidence="5">Phospholipase A1</fullName>
        <ecNumber evidence="5">3.1.1.-</ecNumber>
    </recommendedName>
</protein>
<dbReference type="AlphaFoldDB" id="Q96470"/>
<dbReference type="SUPFAM" id="SSF53474">
    <property type="entry name" value="alpha/beta-Hydrolases"/>
    <property type="match status" value="1"/>
</dbReference>
<dbReference type="ESTHER" id="phani-Q96470">
    <property type="family name" value="Plant_phospholipase"/>
</dbReference>
<dbReference type="EC" id="3.1.1.-" evidence="5"/>
<dbReference type="InterPro" id="IPR029058">
    <property type="entry name" value="AB_hydrolase_fold"/>
</dbReference>
<evidence type="ECO:0000256" key="2">
    <source>
        <dbReference type="ARBA" id="ARBA00022801"/>
    </source>
</evidence>
<name>Q96470_IPONI</name>
<comment type="similarity">
    <text evidence="1 5">Belongs to the AB hydrolase superfamily. Lipase family.</text>
</comment>
<evidence type="ECO:0000256" key="5">
    <source>
        <dbReference type="RuleBase" id="RU367093"/>
    </source>
</evidence>
<evidence type="ECO:0000256" key="1">
    <source>
        <dbReference type="ARBA" id="ARBA00010701"/>
    </source>
</evidence>
<dbReference type="Pfam" id="PF01764">
    <property type="entry name" value="Lipase_3"/>
    <property type="match status" value="1"/>
</dbReference>